<name>A0A6G7LQK4_9GAMM</name>
<dbReference type="Pfam" id="PF13957">
    <property type="entry name" value="YafO_toxin"/>
    <property type="match status" value="1"/>
</dbReference>
<evidence type="ECO:0000313" key="2">
    <source>
        <dbReference type="Proteomes" id="UP000502117"/>
    </source>
</evidence>
<dbReference type="InterPro" id="IPR020353">
    <property type="entry name" value="Toxin_YafO"/>
</dbReference>
<dbReference type="RefSeq" id="WP_165564821.1">
    <property type="nucleotide sequence ID" value="NZ_CP045857.1"/>
</dbReference>
<accession>A0A6G7LQK4</accession>
<gene>
    <name evidence="1" type="ORF">GII14_07955</name>
</gene>
<reference evidence="1 2" key="1">
    <citation type="submission" date="2019-11" db="EMBL/GenBank/DDBJ databases">
        <title>Complete Genome Sequence of Shewanella chilikensis Strain DC57, Isolated from Corroded Seal Rings at a floating production facility in Australia.</title>
        <authorList>
            <person name="Salgar-Chaparro S.J."/>
            <person name="Castillo-Villamizar G.A."/>
            <person name="Poehlein A."/>
            <person name="Daniel R."/>
            <person name="Machuca L."/>
        </authorList>
    </citation>
    <scope>NUCLEOTIDE SEQUENCE [LARGE SCALE GENOMIC DNA]</scope>
    <source>
        <strain evidence="1 2">DC57</strain>
    </source>
</reference>
<dbReference type="NCBIfam" id="NF007377">
    <property type="entry name" value="PRK09885.1"/>
    <property type="match status" value="1"/>
</dbReference>
<organism evidence="1 2">
    <name type="scientific">Shewanella chilikensis</name>
    <dbReference type="NCBI Taxonomy" id="558541"/>
    <lineage>
        <taxon>Bacteria</taxon>
        <taxon>Pseudomonadati</taxon>
        <taxon>Pseudomonadota</taxon>
        <taxon>Gammaproteobacteria</taxon>
        <taxon>Alteromonadales</taxon>
        <taxon>Shewanellaceae</taxon>
        <taxon>Shewanella</taxon>
    </lineage>
</organism>
<proteinExistence type="predicted"/>
<dbReference type="AlphaFoldDB" id="A0A6G7LQK4"/>
<dbReference type="KEGG" id="schk:GII14_07955"/>
<dbReference type="Proteomes" id="UP000502117">
    <property type="component" value="Chromosome"/>
</dbReference>
<evidence type="ECO:0000313" key="1">
    <source>
        <dbReference type="EMBL" id="QIJ04106.1"/>
    </source>
</evidence>
<protein>
    <submittedName>
        <fullName evidence="1">Type II toxin-antitoxin system YafO family toxin</fullName>
    </submittedName>
</protein>
<sequence length="138" mass="16005">MEVKAVRIFTHPYLKEALGELATKALVDDFRVYKEGKGLPTTFGRDVPYLFTNNRSYLELQHLHFKAAGFPLKLVQFKRTSGYVLVYCPGFFNSHCYLLIAIIKHWDKNKPNDVDNTDRDSGLMNQLEKIAEGFREQF</sequence>
<dbReference type="EMBL" id="CP045857">
    <property type="protein sequence ID" value="QIJ04106.1"/>
    <property type="molecule type" value="Genomic_DNA"/>
</dbReference>